<dbReference type="InterPro" id="IPR036034">
    <property type="entry name" value="PDZ_sf"/>
</dbReference>
<comment type="subcellular location">
    <subcellularLocation>
        <location evidence="2">Periplasm</location>
    </subcellularLocation>
</comment>
<dbReference type="InterPro" id="IPR001478">
    <property type="entry name" value="PDZ"/>
</dbReference>
<dbReference type="SMART" id="SM00228">
    <property type="entry name" value="PDZ"/>
    <property type="match status" value="2"/>
</dbReference>
<evidence type="ECO:0000256" key="15">
    <source>
        <dbReference type="PIRSR" id="PIRSR611782-2"/>
    </source>
</evidence>
<dbReference type="RefSeq" id="WP_021761006.1">
    <property type="nucleotide sequence ID" value="NC_022444.1"/>
</dbReference>
<dbReference type="FunFam" id="2.40.10.120:FF:000007">
    <property type="entry name" value="Periplasmic serine endoprotease DegP-like"/>
    <property type="match status" value="1"/>
</dbReference>
<feature type="active site" description="Charge relay system" evidence="14">
    <location>
        <position position="213"/>
    </location>
</feature>
<feature type="binding site" evidence="15">
    <location>
        <begin position="211"/>
        <end position="213"/>
    </location>
    <ligand>
        <name>substrate</name>
    </ligand>
</feature>
<keyword evidence="7 17" id="KW-0732">Signal</keyword>
<dbReference type="InterPro" id="IPR009003">
    <property type="entry name" value="Peptidase_S1_PA"/>
</dbReference>
<dbReference type="AlphaFoldDB" id="T2GCP7"/>
<feature type="domain" description="PDZ" evidence="18">
    <location>
        <begin position="248"/>
        <end position="320"/>
    </location>
</feature>
<evidence type="ECO:0000256" key="14">
    <source>
        <dbReference type="PIRSR" id="PIRSR611782-1"/>
    </source>
</evidence>
<evidence type="ECO:0000313" key="19">
    <source>
        <dbReference type="EMBL" id="AGW14053.1"/>
    </source>
</evidence>
<evidence type="ECO:0000256" key="16">
    <source>
        <dbReference type="SAM" id="MobiDB-lite"/>
    </source>
</evidence>
<dbReference type="Pfam" id="PF13180">
    <property type="entry name" value="PDZ_2"/>
    <property type="match status" value="1"/>
</dbReference>
<evidence type="ECO:0000256" key="7">
    <source>
        <dbReference type="ARBA" id="ARBA00022729"/>
    </source>
</evidence>
<evidence type="ECO:0000256" key="1">
    <source>
        <dbReference type="ARBA" id="ARBA00001772"/>
    </source>
</evidence>
<reference evidence="19 20" key="1">
    <citation type="journal article" date="2013" name="J. Bacteriol.">
        <title>Roles of HynAB and Ech, the only two hydrogenases found in the model sulfate reducer Desulfovibrio gigas.</title>
        <authorList>
            <person name="Morais-Silva F.O."/>
            <person name="Santos C.I."/>
            <person name="Rodrigues R."/>
            <person name="Pereira I.A."/>
            <person name="Rodrigues-Pousada C."/>
        </authorList>
    </citation>
    <scope>NUCLEOTIDE SEQUENCE [LARGE SCALE GENOMIC DNA]</scope>
    <source>
        <strain evidence="20">ATCC 19364 / DSM 1382 / NCIMB 9332 / VKM B-1759</strain>
    </source>
</reference>
<keyword evidence="12" id="KW-0346">Stress response</keyword>
<dbReference type="PRINTS" id="PR00834">
    <property type="entry name" value="PROTEASES2C"/>
</dbReference>
<dbReference type="SUPFAM" id="SSF50156">
    <property type="entry name" value="PDZ domain-like"/>
    <property type="match status" value="2"/>
</dbReference>
<evidence type="ECO:0000256" key="12">
    <source>
        <dbReference type="ARBA" id="ARBA00023016"/>
    </source>
</evidence>
<dbReference type="NCBIfam" id="TIGR02037">
    <property type="entry name" value="degP_htrA_DO"/>
    <property type="match status" value="1"/>
</dbReference>
<keyword evidence="8" id="KW-0677">Repeat</keyword>
<evidence type="ECO:0000256" key="17">
    <source>
        <dbReference type="SAM" id="SignalP"/>
    </source>
</evidence>
<proteinExistence type="inferred from homology"/>
<feature type="region of interest" description="Disordered" evidence="16">
    <location>
        <begin position="356"/>
        <end position="381"/>
    </location>
</feature>
<dbReference type="OrthoDB" id="9758917at2"/>
<evidence type="ECO:0000256" key="11">
    <source>
        <dbReference type="ARBA" id="ARBA00022825"/>
    </source>
</evidence>
<evidence type="ECO:0000256" key="6">
    <source>
        <dbReference type="ARBA" id="ARBA00022670"/>
    </source>
</evidence>
<dbReference type="InterPro" id="IPR001940">
    <property type="entry name" value="Peptidase_S1C"/>
</dbReference>
<dbReference type="PANTHER" id="PTHR22939">
    <property type="entry name" value="SERINE PROTEASE FAMILY S1C HTRA-RELATED"/>
    <property type="match status" value="1"/>
</dbReference>
<feature type="binding site" evidence="15">
    <location>
        <begin position="229"/>
        <end position="233"/>
    </location>
    <ligand>
        <name>substrate</name>
    </ligand>
</feature>
<dbReference type="InterPro" id="IPR041489">
    <property type="entry name" value="PDZ_6"/>
</dbReference>
<comment type="catalytic activity">
    <reaction evidence="1">
        <text>Acts on substrates that are at least partially unfolded. The cleavage site P1 residue is normally between a pair of hydrophobic residues, such as Val-|-Val.</text>
        <dbReference type="EC" id="3.4.21.107"/>
    </reaction>
</comment>
<gene>
    <name evidence="19" type="ORF">DGI_2299</name>
</gene>
<dbReference type="HOGENOM" id="CLU_020120_1_0_7"/>
<dbReference type="Pfam" id="PF17820">
    <property type="entry name" value="PDZ_6"/>
    <property type="match status" value="1"/>
</dbReference>
<keyword evidence="6" id="KW-0645">Protease</keyword>
<feature type="binding site" evidence="15">
    <location>
        <position position="109"/>
    </location>
    <ligand>
        <name>substrate</name>
    </ligand>
</feature>
<evidence type="ECO:0000256" key="9">
    <source>
        <dbReference type="ARBA" id="ARBA00022764"/>
    </source>
</evidence>
<comment type="similarity">
    <text evidence="3">Belongs to the peptidase S1C family.</text>
</comment>
<dbReference type="EC" id="3.4.21.107" evidence="4"/>
<dbReference type="Gene3D" id="2.40.10.120">
    <property type="match status" value="1"/>
</dbReference>
<dbReference type="GO" id="GO:0004252">
    <property type="term" value="F:serine-type endopeptidase activity"/>
    <property type="evidence" value="ECO:0007669"/>
    <property type="project" value="InterPro"/>
</dbReference>
<evidence type="ECO:0000256" key="8">
    <source>
        <dbReference type="ARBA" id="ARBA00022737"/>
    </source>
</evidence>
<reference evidence="20" key="2">
    <citation type="submission" date="2013-07" db="EMBL/GenBank/DDBJ databases">
        <authorList>
            <person name="Morais-Silva F.O."/>
            <person name="Rezende A.M."/>
            <person name="Pimentel C."/>
            <person name="Resende D.M."/>
            <person name="Santos C.I."/>
            <person name="Clemente C."/>
            <person name="de Oliveira L.M."/>
            <person name="da Silva S.M."/>
            <person name="Costa D.A."/>
            <person name="Varela-Raposo A."/>
            <person name="Horacio E.C.A."/>
            <person name="Matos M."/>
            <person name="Flores O."/>
            <person name="Ruiz J.C."/>
            <person name="Rodrigues-Pousada C."/>
        </authorList>
    </citation>
    <scope>NUCLEOTIDE SEQUENCE [LARGE SCALE GENOMIC DNA]</scope>
    <source>
        <strain evidence="20">ATCC 19364 / DSM 1382 / NCIMB 9332 / VKM B-1759</strain>
    </source>
</reference>
<evidence type="ECO:0000256" key="5">
    <source>
        <dbReference type="ARBA" id="ARBA00013958"/>
    </source>
</evidence>
<evidence type="ECO:0000256" key="10">
    <source>
        <dbReference type="ARBA" id="ARBA00022801"/>
    </source>
</evidence>
<dbReference type="CDD" id="cd06779">
    <property type="entry name" value="cpPDZ_Deg_HtrA-like"/>
    <property type="match status" value="1"/>
</dbReference>
<keyword evidence="9" id="KW-0574">Periplasm</keyword>
<dbReference type="KEGG" id="dgg:DGI_2299"/>
<dbReference type="eggNOG" id="COG0265">
    <property type="taxonomic scope" value="Bacteria"/>
</dbReference>
<dbReference type="InterPro" id="IPR011782">
    <property type="entry name" value="Pept_S1C_Do"/>
</dbReference>
<dbReference type="SUPFAM" id="SSF50494">
    <property type="entry name" value="Trypsin-like serine proteases"/>
    <property type="match status" value="1"/>
</dbReference>
<evidence type="ECO:0000256" key="2">
    <source>
        <dbReference type="ARBA" id="ARBA00004418"/>
    </source>
</evidence>
<dbReference type="PATRIC" id="fig|1121448.10.peg.2252"/>
<feature type="signal peptide" evidence="17">
    <location>
        <begin position="1"/>
        <end position="28"/>
    </location>
</feature>
<feature type="active site" description="Charge relay system" evidence="14">
    <location>
        <position position="109"/>
    </location>
</feature>
<dbReference type="PANTHER" id="PTHR22939:SF129">
    <property type="entry name" value="SERINE PROTEASE HTRA2, MITOCHONDRIAL"/>
    <property type="match status" value="1"/>
</dbReference>
<dbReference type="STRING" id="1121448.DGI_2299"/>
<evidence type="ECO:0000259" key="18">
    <source>
        <dbReference type="PROSITE" id="PS50106"/>
    </source>
</evidence>
<evidence type="ECO:0000313" key="20">
    <source>
        <dbReference type="Proteomes" id="UP000016587"/>
    </source>
</evidence>
<dbReference type="PROSITE" id="PS50106">
    <property type="entry name" value="PDZ"/>
    <property type="match status" value="2"/>
</dbReference>
<dbReference type="CDD" id="cd10839">
    <property type="entry name" value="cpPDZ1_DegP-like"/>
    <property type="match status" value="1"/>
</dbReference>
<sequence length="473" mass="50756">MIRSIQAISLRVALVMCCVMLLGGAAEARSFPELADLVETAGKAVVNINTEKQAVQRQPEQRFRRNDPFNDFFREFERFFGDQTRRRPQRSLGSGFLIAADGLIVTNNHVIAEADVIKVTLHNEKTYNAKVIGRDEETDLALLKIEAKESLPFLSFANSDRARIGDWVVAIGNPFGLQHSVTAGIISAKGRSLGSGPYDNYIQTDASINPGNSGGPLLNLQGEVLGINTAILASGQGLGFAVPSNMAKSVIEQLQSGKAVRRGWLGVTIQDVDENTAKALGLDDTAGALVANVMPGEPADKAGLKAGDVILKINDDAVVGTADLLRRIAQVQPGKSATLTIWTDGKTRDVRVTVGERSKDKLAQMDEDGTTPDGSEATESALGLSLRRYSREEARQLGMREAKGLLVTAVEPDSPADGAGIQAGDVLLSVNQRPVNQPEDVAQIVEREGRARGAVMAQIVRKGRAFFRPIPVE</sequence>
<organism evidence="19 20">
    <name type="scientific">Megalodesulfovibrio gigas (strain ATCC 19364 / DSM 1382 / NCIMB 9332 / VKM B-1759)</name>
    <name type="common">Desulfovibrio gigas</name>
    <dbReference type="NCBI Taxonomy" id="1121448"/>
    <lineage>
        <taxon>Bacteria</taxon>
        <taxon>Pseudomonadati</taxon>
        <taxon>Thermodesulfobacteriota</taxon>
        <taxon>Desulfovibrionia</taxon>
        <taxon>Desulfovibrionales</taxon>
        <taxon>Desulfovibrionaceae</taxon>
        <taxon>Megalodesulfovibrio</taxon>
    </lineage>
</organism>
<dbReference type="EMBL" id="CP006585">
    <property type="protein sequence ID" value="AGW14053.1"/>
    <property type="molecule type" value="Genomic_DNA"/>
</dbReference>
<dbReference type="GO" id="GO:0006508">
    <property type="term" value="P:proteolysis"/>
    <property type="evidence" value="ECO:0007669"/>
    <property type="project" value="UniProtKB-KW"/>
</dbReference>
<evidence type="ECO:0000256" key="3">
    <source>
        <dbReference type="ARBA" id="ARBA00010541"/>
    </source>
</evidence>
<keyword evidence="10" id="KW-0378">Hydrolase</keyword>
<feature type="active site" description="Charge relay system" evidence="14">
    <location>
        <position position="139"/>
    </location>
</feature>
<accession>T2GCP7</accession>
<protein>
    <recommendedName>
        <fullName evidence="5">Probable periplasmic serine endoprotease DegP-like</fullName>
        <ecNumber evidence="4">3.4.21.107</ecNumber>
    </recommendedName>
    <alternativeName>
        <fullName evidence="13">Protease Do</fullName>
    </alternativeName>
</protein>
<dbReference type="Proteomes" id="UP000016587">
    <property type="component" value="Chromosome"/>
</dbReference>
<evidence type="ECO:0000256" key="4">
    <source>
        <dbReference type="ARBA" id="ARBA00013035"/>
    </source>
</evidence>
<feature type="chain" id="PRO_5038805835" description="Probable periplasmic serine endoprotease DegP-like" evidence="17">
    <location>
        <begin position="29"/>
        <end position="473"/>
    </location>
</feature>
<keyword evidence="11" id="KW-0720">Serine protease</keyword>
<evidence type="ECO:0000256" key="13">
    <source>
        <dbReference type="ARBA" id="ARBA00032850"/>
    </source>
</evidence>
<dbReference type="Pfam" id="PF13365">
    <property type="entry name" value="Trypsin_2"/>
    <property type="match status" value="1"/>
</dbReference>
<name>T2GCP7_MEGG1</name>
<dbReference type="Gene3D" id="2.30.42.10">
    <property type="match status" value="2"/>
</dbReference>
<keyword evidence="20" id="KW-1185">Reference proteome</keyword>
<feature type="domain" description="PDZ" evidence="18">
    <location>
        <begin position="383"/>
        <end position="435"/>
    </location>
</feature>
<feature type="binding site" evidence="15">
    <location>
        <position position="139"/>
    </location>
    <ligand>
        <name>substrate</name>
    </ligand>
</feature>
<feature type="binding site" evidence="15">
    <location>
        <position position="51"/>
    </location>
    <ligand>
        <name>substrate</name>
    </ligand>
</feature>
<dbReference type="GO" id="GO:0042597">
    <property type="term" value="C:periplasmic space"/>
    <property type="evidence" value="ECO:0007669"/>
    <property type="project" value="UniProtKB-SubCell"/>
</dbReference>